<keyword evidence="1" id="KW-0812">Transmembrane</keyword>
<name>A0A1I3CB39_9GAMM</name>
<organism evidence="2 3">
    <name type="scientific">Modicisalibacter xianhensis</name>
    <dbReference type="NCBI Taxonomy" id="442341"/>
    <lineage>
        <taxon>Bacteria</taxon>
        <taxon>Pseudomonadati</taxon>
        <taxon>Pseudomonadota</taxon>
        <taxon>Gammaproteobacteria</taxon>
        <taxon>Oceanospirillales</taxon>
        <taxon>Halomonadaceae</taxon>
        <taxon>Modicisalibacter</taxon>
    </lineage>
</organism>
<reference evidence="2 3" key="1">
    <citation type="submission" date="2016-10" db="EMBL/GenBank/DDBJ databases">
        <authorList>
            <person name="de Groot N.N."/>
        </authorList>
    </citation>
    <scope>NUCLEOTIDE SEQUENCE [LARGE SCALE GENOMIC DNA]</scope>
    <source>
        <strain evidence="2 3">CGMCC 1.6848</strain>
    </source>
</reference>
<dbReference type="STRING" id="442341.SAMN04487959_10887"/>
<dbReference type="EMBL" id="FOPY01000008">
    <property type="protein sequence ID" value="SFH71251.1"/>
    <property type="molecule type" value="Genomic_DNA"/>
</dbReference>
<protein>
    <submittedName>
        <fullName evidence="2">Uncharacterized protein</fullName>
    </submittedName>
</protein>
<dbReference type="AlphaFoldDB" id="A0A1I3CB39"/>
<gene>
    <name evidence="2" type="ORF">SAMN04487959_10887</name>
</gene>
<keyword evidence="1" id="KW-1133">Transmembrane helix</keyword>
<feature type="transmembrane region" description="Helical" evidence="1">
    <location>
        <begin position="54"/>
        <end position="74"/>
    </location>
</feature>
<accession>A0A1I3CB39</accession>
<keyword evidence="3" id="KW-1185">Reference proteome</keyword>
<dbReference type="RefSeq" id="WP_092846712.1">
    <property type="nucleotide sequence ID" value="NZ_FOPY01000008.1"/>
</dbReference>
<dbReference type="Proteomes" id="UP000199040">
    <property type="component" value="Unassembled WGS sequence"/>
</dbReference>
<feature type="transmembrane region" description="Helical" evidence="1">
    <location>
        <begin position="31"/>
        <end position="48"/>
    </location>
</feature>
<sequence>MLAKPPVVYSQRYYERTLISANRFLGMPNPVWSGIVTLVLGMTGWVASSLTLGTFLVCYGLWLAGLACLLWLLLKCLTPSRARLRRIAVQEHRTEVLRVAKAYGIDPTSIRFVDSEEECRELEVEPVMTRLSV</sequence>
<evidence type="ECO:0000313" key="2">
    <source>
        <dbReference type="EMBL" id="SFH71251.1"/>
    </source>
</evidence>
<keyword evidence="1" id="KW-0472">Membrane</keyword>
<evidence type="ECO:0000313" key="3">
    <source>
        <dbReference type="Proteomes" id="UP000199040"/>
    </source>
</evidence>
<evidence type="ECO:0000256" key="1">
    <source>
        <dbReference type="SAM" id="Phobius"/>
    </source>
</evidence>
<proteinExistence type="predicted"/>